<dbReference type="PANTHER" id="PTHR32468:SF109">
    <property type="entry name" value="CATION_H(+) ANTIPORTER 24-RELATED"/>
    <property type="match status" value="1"/>
</dbReference>
<comment type="caution">
    <text evidence="13">The sequence shown here is derived from an EMBL/GenBank/DDBJ whole genome shotgun (WGS) entry which is preliminary data.</text>
</comment>
<keyword evidence="2" id="KW-0813">Transport</keyword>
<feature type="domain" description="Cation/H+ exchanger transmembrane" evidence="11">
    <location>
        <begin position="54"/>
        <end position="437"/>
    </location>
</feature>
<evidence type="ECO:0000259" key="11">
    <source>
        <dbReference type="Pfam" id="PF00999"/>
    </source>
</evidence>
<dbReference type="InterPro" id="IPR057290">
    <property type="entry name" value="CHX17_C"/>
</dbReference>
<comment type="subcellular location">
    <subcellularLocation>
        <location evidence="1">Membrane</location>
        <topology evidence="1">Multi-pass membrane protein</topology>
    </subcellularLocation>
</comment>
<evidence type="ECO:0000313" key="14">
    <source>
        <dbReference type="Proteomes" id="UP001454036"/>
    </source>
</evidence>
<proteinExistence type="inferred from homology"/>
<name>A0AAV3R5J8_LITER</name>
<evidence type="ECO:0000256" key="5">
    <source>
        <dbReference type="ARBA" id="ARBA00022958"/>
    </source>
</evidence>
<keyword evidence="5" id="KW-0630">Potassium</keyword>
<evidence type="ECO:0000259" key="12">
    <source>
        <dbReference type="Pfam" id="PF23259"/>
    </source>
</evidence>
<organism evidence="13 14">
    <name type="scientific">Lithospermum erythrorhizon</name>
    <name type="common">Purple gromwell</name>
    <name type="synonym">Lithospermum officinale var. erythrorhizon</name>
    <dbReference type="NCBI Taxonomy" id="34254"/>
    <lineage>
        <taxon>Eukaryota</taxon>
        <taxon>Viridiplantae</taxon>
        <taxon>Streptophyta</taxon>
        <taxon>Embryophyta</taxon>
        <taxon>Tracheophyta</taxon>
        <taxon>Spermatophyta</taxon>
        <taxon>Magnoliopsida</taxon>
        <taxon>eudicotyledons</taxon>
        <taxon>Gunneridae</taxon>
        <taxon>Pentapetalae</taxon>
        <taxon>asterids</taxon>
        <taxon>lamiids</taxon>
        <taxon>Boraginales</taxon>
        <taxon>Boraginaceae</taxon>
        <taxon>Boraginoideae</taxon>
        <taxon>Lithospermeae</taxon>
        <taxon>Lithospermum</taxon>
    </lineage>
</organism>
<feature type="transmembrane region" description="Helical" evidence="10">
    <location>
        <begin position="422"/>
        <end position="442"/>
    </location>
</feature>
<keyword evidence="3" id="KW-0633">Potassium transport</keyword>
<feature type="domain" description="Cation/H(+) antiporter C-terminal" evidence="12">
    <location>
        <begin position="631"/>
        <end position="773"/>
    </location>
</feature>
<feature type="transmembrane region" description="Helical" evidence="10">
    <location>
        <begin position="359"/>
        <end position="377"/>
    </location>
</feature>
<dbReference type="GO" id="GO:0016020">
    <property type="term" value="C:membrane"/>
    <property type="evidence" value="ECO:0007669"/>
    <property type="project" value="UniProtKB-SubCell"/>
</dbReference>
<dbReference type="Gene3D" id="3.40.50.12370">
    <property type="match status" value="1"/>
</dbReference>
<accession>A0AAV3R5J8</accession>
<feature type="transmembrane region" description="Helical" evidence="10">
    <location>
        <begin position="237"/>
        <end position="256"/>
    </location>
</feature>
<evidence type="ECO:0000256" key="10">
    <source>
        <dbReference type="SAM" id="Phobius"/>
    </source>
</evidence>
<gene>
    <name evidence="13" type="ORF">LIER_41201</name>
</gene>
<dbReference type="InterPro" id="IPR006153">
    <property type="entry name" value="Cation/H_exchanger_TM"/>
</dbReference>
<evidence type="ECO:0000256" key="4">
    <source>
        <dbReference type="ARBA" id="ARBA00022692"/>
    </source>
</evidence>
<protein>
    <submittedName>
        <fullName evidence="13">Transporter</fullName>
    </submittedName>
</protein>
<evidence type="ECO:0000256" key="1">
    <source>
        <dbReference type="ARBA" id="ARBA00004141"/>
    </source>
</evidence>
<dbReference type="GO" id="GO:0006813">
    <property type="term" value="P:potassium ion transport"/>
    <property type="evidence" value="ECO:0007669"/>
    <property type="project" value="UniProtKB-KW"/>
</dbReference>
<feature type="transmembrane region" description="Helical" evidence="10">
    <location>
        <begin position="41"/>
        <end position="60"/>
    </location>
</feature>
<evidence type="ECO:0000313" key="13">
    <source>
        <dbReference type="EMBL" id="GAA0171682.1"/>
    </source>
</evidence>
<evidence type="ECO:0000256" key="7">
    <source>
        <dbReference type="ARBA" id="ARBA00023065"/>
    </source>
</evidence>
<keyword evidence="8 10" id="KW-0472">Membrane</keyword>
<keyword evidence="7" id="KW-0406">Ion transport</keyword>
<dbReference type="InterPro" id="IPR038770">
    <property type="entry name" value="Na+/solute_symporter_sf"/>
</dbReference>
<feature type="transmembrane region" description="Helical" evidence="10">
    <location>
        <begin position="389"/>
        <end position="410"/>
    </location>
</feature>
<dbReference type="GO" id="GO:0006885">
    <property type="term" value="P:regulation of pH"/>
    <property type="evidence" value="ECO:0007669"/>
    <property type="project" value="TreeGrafter"/>
</dbReference>
<evidence type="ECO:0000256" key="2">
    <source>
        <dbReference type="ARBA" id="ARBA00022448"/>
    </source>
</evidence>
<evidence type="ECO:0000256" key="8">
    <source>
        <dbReference type="ARBA" id="ARBA00023136"/>
    </source>
</evidence>
<reference evidence="13 14" key="1">
    <citation type="submission" date="2024-01" db="EMBL/GenBank/DDBJ databases">
        <title>The complete chloroplast genome sequence of Lithospermum erythrorhizon: insights into the phylogenetic relationship among Boraginaceae species and the maternal lineages of purple gromwells.</title>
        <authorList>
            <person name="Okada T."/>
            <person name="Watanabe K."/>
        </authorList>
    </citation>
    <scope>NUCLEOTIDE SEQUENCE [LARGE SCALE GENOMIC DNA]</scope>
</reference>
<dbReference type="GO" id="GO:0015297">
    <property type="term" value="F:antiporter activity"/>
    <property type="evidence" value="ECO:0007669"/>
    <property type="project" value="InterPro"/>
</dbReference>
<dbReference type="InterPro" id="IPR050794">
    <property type="entry name" value="CPA2_transporter"/>
</dbReference>
<keyword evidence="4 10" id="KW-0812">Transmembrane</keyword>
<dbReference type="GO" id="GO:1902600">
    <property type="term" value="P:proton transmembrane transport"/>
    <property type="evidence" value="ECO:0007669"/>
    <property type="project" value="InterPro"/>
</dbReference>
<feature type="transmembrane region" description="Helical" evidence="10">
    <location>
        <begin position="171"/>
        <end position="193"/>
    </location>
</feature>
<sequence length="800" mass="88883">MINFDNYHERGDLIARGLVICREKHASHPFGVFYGQNPIDFSFPLLLIDIVLVISITRILRFVLKPLGQPRIVAEILGGIIIGPSVLGHTKNFKEYMFPDNMRFVLKNLAVIGFMYFLFLSGVKIDLRVLFKANKKQWCISIIGVAAPLLTSTIVAISMRKYMRDGELGTFSSIYGIAASIAVTSFPVLYPVLQELNLLSSDIGRLALKLAVIGDVVGIHGVSIFEAAKQAEGKESAALWYTISLFVIGVTIIGGVRQAMRWIVQSTPEGQPVEQIYVISILLGVFVSGFMTDMCGVAICNGPLWLGLAVPDGPPLGATIVEKCETIVLELLMPISFAYIGMVTDIPSICGQWYVLQPLFYMALIGYLTRIFAILLVGRLFKMTFRDSLALALIMSIRGQVELILFIHWMDFKMIGEPQFTMFVLLTLLVTAIVTPMINLVYDPTKPYMIDKRRNIQHTAINAELQIVACIYDDKNVGGMTKLLEVSNPTVDSPLSVHALHLVELVGSATGIFTGHDDEESSNSSIHNALKLFHEGRDDVIKMHYYTSVSPRRSMYQDICEVALSKKASLIILPYEKDNPTGTDVVGRESVQSVNFDVLNHAPCSVALLIVNSSCVNIYQQNLSHSEYRFVVLFLGGADAREALAYADKMATNPDVSITVVRFLSDNNQGDDMMEKKLDDGMVTWFWVKNEGNERVAYREVVVKNGDETVGAIQAMNNDHCDLWIVGRKQGINPRFLYGLSNWSHNRELGAVGDYVASPDLGSSGSVLVVQQQILRGQHLAGKKFFNRLRFCKPCHKLPF</sequence>
<evidence type="ECO:0000256" key="9">
    <source>
        <dbReference type="ARBA" id="ARBA00038341"/>
    </source>
</evidence>
<dbReference type="Pfam" id="PF23259">
    <property type="entry name" value="CHX17_C"/>
    <property type="match status" value="1"/>
</dbReference>
<feature type="transmembrane region" description="Helical" evidence="10">
    <location>
        <begin position="205"/>
        <end position="225"/>
    </location>
</feature>
<dbReference type="PANTHER" id="PTHR32468">
    <property type="entry name" value="CATION/H + ANTIPORTER"/>
    <property type="match status" value="1"/>
</dbReference>
<evidence type="ECO:0000256" key="3">
    <source>
        <dbReference type="ARBA" id="ARBA00022538"/>
    </source>
</evidence>
<feature type="transmembrane region" description="Helical" evidence="10">
    <location>
        <begin position="276"/>
        <end position="299"/>
    </location>
</feature>
<feature type="transmembrane region" description="Helical" evidence="10">
    <location>
        <begin position="139"/>
        <end position="159"/>
    </location>
</feature>
<feature type="transmembrane region" description="Helical" evidence="10">
    <location>
        <begin position="109"/>
        <end position="127"/>
    </location>
</feature>
<dbReference type="EMBL" id="BAABME010025191">
    <property type="protein sequence ID" value="GAA0171682.1"/>
    <property type="molecule type" value="Genomic_DNA"/>
</dbReference>
<dbReference type="AlphaFoldDB" id="A0AAV3R5J8"/>
<keyword evidence="6 10" id="KW-1133">Transmembrane helix</keyword>
<comment type="similarity">
    <text evidence="9">Belongs to the monovalent cation:proton antiporter 2 (CPA2) transporter (TC 2.A.37) family. CHX (TC 2.A.37.4) subfamily.</text>
</comment>
<dbReference type="Proteomes" id="UP001454036">
    <property type="component" value="Unassembled WGS sequence"/>
</dbReference>
<evidence type="ECO:0000256" key="6">
    <source>
        <dbReference type="ARBA" id="ARBA00022989"/>
    </source>
</evidence>
<keyword evidence="14" id="KW-1185">Reference proteome</keyword>
<dbReference type="Gene3D" id="1.20.1530.20">
    <property type="match status" value="1"/>
</dbReference>
<dbReference type="Pfam" id="PF00999">
    <property type="entry name" value="Na_H_Exchanger"/>
    <property type="match status" value="1"/>
</dbReference>
<dbReference type="GO" id="GO:0012505">
    <property type="term" value="C:endomembrane system"/>
    <property type="evidence" value="ECO:0007669"/>
    <property type="project" value="TreeGrafter"/>
</dbReference>